<gene>
    <name evidence="7" type="ORF">GGR17_003791</name>
</gene>
<evidence type="ECO:0000256" key="2">
    <source>
        <dbReference type="ARBA" id="ARBA00022597"/>
    </source>
</evidence>
<dbReference type="Proteomes" id="UP000585681">
    <property type="component" value="Unassembled WGS sequence"/>
</dbReference>
<dbReference type="PROSITE" id="PS00211">
    <property type="entry name" value="ABC_TRANSPORTER_1"/>
    <property type="match status" value="1"/>
</dbReference>
<dbReference type="GO" id="GO:0016887">
    <property type="term" value="F:ATP hydrolysis activity"/>
    <property type="evidence" value="ECO:0007669"/>
    <property type="project" value="InterPro"/>
</dbReference>
<dbReference type="Gene3D" id="3.40.50.300">
    <property type="entry name" value="P-loop containing nucleotide triphosphate hydrolases"/>
    <property type="match status" value="2"/>
</dbReference>
<evidence type="ECO:0000256" key="3">
    <source>
        <dbReference type="ARBA" id="ARBA00022737"/>
    </source>
</evidence>
<feature type="domain" description="ABC transporter" evidence="6">
    <location>
        <begin position="228"/>
        <end position="475"/>
    </location>
</feature>
<reference evidence="7" key="1">
    <citation type="submission" date="2020-08" db="EMBL/GenBank/DDBJ databases">
        <title>Genomic Encyclopedia of Type Strains, Phase IV (KMG-IV): sequencing the most valuable type-strain genomes for metagenomic binning, comparative biology and taxonomic classification.</title>
        <authorList>
            <person name="Goeker M."/>
        </authorList>
    </citation>
    <scope>NUCLEOTIDE SEQUENCE [LARGE SCALE GENOMIC DNA]</scope>
    <source>
        <strain evidence="7">DSM 105040</strain>
    </source>
</reference>
<dbReference type="InterPro" id="IPR003439">
    <property type="entry name" value="ABC_transporter-like_ATP-bd"/>
</dbReference>
<feature type="domain" description="ABC transporter" evidence="6">
    <location>
        <begin position="1"/>
        <end position="218"/>
    </location>
</feature>
<dbReference type="PANTHER" id="PTHR43790:SF9">
    <property type="entry name" value="GALACTOFURANOSE TRANSPORTER ATP-BINDING PROTEIN YTFR"/>
    <property type="match status" value="1"/>
</dbReference>
<dbReference type="InterPro" id="IPR050107">
    <property type="entry name" value="ABC_carbohydrate_import_ATPase"/>
</dbReference>
<evidence type="ECO:0000259" key="6">
    <source>
        <dbReference type="PROSITE" id="PS50893"/>
    </source>
</evidence>
<dbReference type="PROSITE" id="PS50893">
    <property type="entry name" value="ABC_TRANSPORTER_2"/>
    <property type="match status" value="2"/>
</dbReference>
<keyword evidence="3" id="KW-0677">Repeat</keyword>
<keyword evidence="5 7" id="KW-0067">ATP-binding</keyword>
<dbReference type="InterPro" id="IPR027417">
    <property type="entry name" value="P-loop_NTPase"/>
</dbReference>
<dbReference type="InterPro" id="IPR003593">
    <property type="entry name" value="AAA+_ATPase"/>
</dbReference>
<protein>
    <submittedName>
        <fullName evidence="7">Ribose transport system ATP-binding protein</fullName>
    </submittedName>
</protein>
<dbReference type="CDD" id="cd03215">
    <property type="entry name" value="ABC_Carb_Monos_II"/>
    <property type="match status" value="1"/>
</dbReference>
<evidence type="ECO:0000313" key="7">
    <source>
        <dbReference type="EMBL" id="MBB4023951.1"/>
    </source>
</evidence>
<evidence type="ECO:0000256" key="4">
    <source>
        <dbReference type="ARBA" id="ARBA00022741"/>
    </source>
</evidence>
<keyword evidence="2" id="KW-0762">Sugar transport</keyword>
<keyword evidence="1" id="KW-0813">Transport</keyword>
<accession>A0A840CCZ4</accession>
<comment type="caution">
    <text evidence="7">The sequence shown here is derived from an EMBL/GenBank/DDBJ whole genome shotgun (WGS) entry which is preliminary data.</text>
</comment>
<evidence type="ECO:0000256" key="5">
    <source>
        <dbReference type="ARBA" id="ARBA00022840"/>
    </source>
</evidence>
<dbReference type="SUPFAM" id="SSF52540">
    <property type="entry name" value="P-loop containing nucleoside triphosphate hydrolases"/>
    <property type="match status" value="2"/>
</dbReference>
<dbReference type="Pfam" id="PF00005">
    <property type="entry name" value="ABC_tran"/>
    <property type="match status" value="2"/>
</dbReference>
<organism evidence="7 8">
    <name type="scientific">Actibacterium naphthalenivorans</name>
    <dbReference type="NCBI Taxonomy" id="1614693"/>
    <lineage>
        <taxon>Bacteria</taxon>
        <taxon>Pseudomonadati</taxon>
        <taxon>Pseudomonadota</taxon>
        <taxon>Alphaproteobacteria</taxon>
        <taxon>Rhodobacterales</taxon>
        <taxon>Roseobacteraceae</taxon>
        <taxon>Actibacterium</taxon>
    </lineage>
</organism>
<evidence type="ECO:0000313" key="8">
    <source>
        <dbReference type="Proteomes" id="UP000585681"/>
    </source>
</evidence>
<dbReference type="SMART" id="SM00382">
    <property type="entry name" value="AAA"/>
    <property type="match status" value="2"/>
</dbReference>
<keyword evidence="8" id="KW-1185">Reference proteome</keyword>
<dbReference type="EMBL" id="JACIEQ010000015">
    <property type="protein sequence ID" value="MBB4023951.1"/>
    <property type="molecule type" value="Genomic_DNA"/>
</dbReference>
<sequence length="475" mass="51704">MNLDLRAGEVHVLFGENGAGKSTLISIICGALAPTAGDVVLDGNVLQMSSVKDARDQGIAAVFQEFSLAPELTVEENMFLGAEVAQSGWLKKSRMRHAATQALAELGFKLDPGAIVAHLSRAECQMVEIAKAVMTDPRVLILDEPTASLTEAETNVLFALIERLKAKGVGMIYISHRIDEIRKIGDRVTVMRDGQYIETLDARTATKTELVESMTGRSFGDFYPKLNFRPGDPVLSIDGLATLDGRVSDVSLNVRAGEIVGLAGLVGCGKSEIGRACFGLEALASGEIHFAGERLRHPQPRHLIQKGMNFVPSDRMREGLLMGRSTRENLSLSALFQKEFSNRGFLRRKREVKFANEMGERIGVRPLRIEGAVSDYSGGNKQKVMLGRAIASPLRLLILDEPTIGIDVGAKAEVYALLSELVQDGMAVLLISSDLPEVLSMSNRVYVVRQGHIADELVAERKTEDVALKSFFGQE</sequence>
<dbReference type="GO" id="GO:0005524">
    <property type="term" value="F:ATP binding"/>
    <property type="evidence" value="ECO:0007669"/>
    <property type="project" value="UniProtKB-KW"/>
</dbReference>
<evidence type="ECO:0000256" key="1">
    <source>
        <dbReference type="ARBA" id="ARBA00022448"/>
    </source>
</evidence>
<dbReference type="InterPro" id="IPR017871">
    <property type="entry name" value="ABC_transporter-like_CS"/>
</dbReference>
<name>A0A840CCZ4_9RHOB</name>
<dbReference type="CDD" id="cd03216">
    <property type="entry name" value="ABC_Carb_Monos_I"/>
    <property type="match status" value="1"/>
</dbReference>
<dbReference type="AlphaFoldDB" id="A0A840CCZ4"/>
<keyword evidence="4" id="KW-0547">Nucleotide-binding</keyword>
<proteinExistence type="predicted"/>
<dbReference type="PANTHER" id="PTHR43790">
    <property type="entry name" value="CARBOHYDRATE TRANSPORT ATP-BINDING PROTEIN MG119-RELATED"/>
    <property type="match status" value="1"/>
</dbReference>